<dbReference type="AlphaFoldDB" id="A0AAN7V5A5"/>
<keyword evidence="2" id="KW-1185">Reference proteome</keyword>
<evidence type="ECO:0000313" key="2">
    <source>
        <dbReference type="Proteomes" id="UP001329430"/>
    </source>
</evidence>
<accession>A0AAN7V5A5</accession>
<reference evidence="1 2" key="1">
    <citation type="journal article" date="2024" name="Insects">
        <title>An Improved Chromosome-Level Genome Assembly of the Firefly Pyrocoelia pectoralis.</title>
        <authorList>
            <person name="Fu X."/>
            <person name="Meyer-Rochow V.B."/>
            <person name="Ballantyne L."/>
            <person name="Zhu X."/>
        </authorList>
    </citation>
    <scope>NUCLEOTIDE SEQUENCE [LARGE SCALE GENOMIC DNA]</scope>
    <source>
        <strain evidence="1">XCY_ONT2</strain>
    </source>
</reference>
<dbReference type="EMBL" id="JAVRBK010000246">
    <property type="protein sequence ID" value="KAK5637724.1"/>
    <property type="molecule type" value="Genomic_DNA"/>
</dbReference>
<organism evidence="1 2">
    <name type="scientific">Pyrocoelia pectoralis</name>
    <dbReference type="NCBI Taxonomy" id="417401"/>
    <lineage>
        <taxon>Eukaryota</taxon>
        <taxon>Metazoa</taxon>
        <taxon>Ecdysozoa</taxon>
        <taxon>Arthropoda</taxon>
        <taxon>Hexapoda</taxon>
        <taxon>Insecta</taxon>
        <taxon>Pterygota</taxon>
        <taxon>Neoptera</taxon>
        <taxon>Endopterygota</taxon>
        <taxon>Coleoptera</taxon>
        <taxon>Polyphaga</taxon>
        <taxon>Elateriformia</taxon>
        <taxon>Elateroidea</taxon>
        <taxon>Lampyridae</taxon>
        <taxon>Lampyrinae</taxon>
        <taxon>Pyrocoelia</taxon>
    </lineage>
</organism>
<protein>
    <submittedName>
        <fullName evidence="1">Uncharacterized protein</fullName>
    </submittedName>
</protein>
<gene>
    <name evidence="1" type="ORF">RI129_000098</name>
</gene>
<evidence type="ECO:0000313" key="1">
    <source>
        <dbReference type="EMBL" id="KAK5637724.1"/>
    </source>
</evidence>
<name>A0AAN7V5A5_9COLE</name>
<proteinExistence type="predicted"/>
<sequence>MDNNISTAKRCTKAKIMLYIKRARANVSVEIIEEYFRNLEESLRDVPPDNLVNYDETNFVDDPGNVKVLVRRSCKYPVRVRILANRQHLLCFLWLQMGPCSRLISFISPSICGKNGHKTALMVQDTTGQSLDGLTSVFLRIGFFSIILPYFRKMDGPKL</sequence>
<comment type="caution">
    <text evidence="1">The sequence shown here is derived from an EMBL/GenBank/DDBJ whole genome shotgun (WGS) entry which is preliminary data.</text>
</comment>
<dbReference type="Proteomes" id="UP001329430">
    <property type="component" value="Unassembled WGS sequence"/>
</dbReference>